<protein>
    <recommendedName>
        <fullName evidence="3">Orphan protein</fullName>
    </recommendedName>
</protein>
<keyword evidence="2" id="KW-1185">Reference proteome</keyword>
<proteinExistence type="predicted"/>
<dbReference type="RefSeq" id="WP_142943669.1">
    <property type="nucleotide sequence ID" value="NZ_VIKR01000005.1"/>
</dbReference>
<comment type="caution">
    <text evidence="1">The sequence shown here is derived from an EMBL/GenBank/DDBJ whole genome shotgun (WGS) entry which is preliminary data.</text>
</comment>
<sequence length="112" mass="13280">MKHDLPLPLDKKLNVLFRVEPGCLGPDGPEHIEAFCQYAEKSVENLDADFVHWEIVPRFDKNLPEMEYKVNTRRLNHDQAERYLQVFKKELDEFEAHLNDKLGELIEAYLER</sequence>
<gene>
    <name evidence="1" type="ORF">FLL45_19165</name>
</gene>
<dbReference type="AlphaFoldDB" id="A0A545T547"/>
<dbReference type="OrthoDB" id="5768421at2"/>
<organism evidence="1 2">
    <name type="scientific">Aliikangiella marina</name>
    <dbReference type="NCBI Taxonomy" id="1712262"/>
    <lineage>
        <taxon>Bacteria</taxon>
        <taxon>Pseudomonadati</taxon>
        <taxon>Pseudomonadota</taxon>
        <taxon>Gammaproteobacteria</taxon>
        <taxon>Oceanospirillales</taxon>
        <taxon>Pleioneaceae</taxon>
        <taxon>Aliikangiella</taxon>
    </lineage>
</organism>
<dbReference type="EMBL" id="VIKR01000005">
    <property type="protein sequence ID" value="TQV72339.1"/>
    <property type="molecule type" value="Genomic_DNA"/>
</dbReference>
<evidence type="ECO:0000313" key="2">
    <source>
        <dbReference type="Proteomes" id="UP000317839"/>
    </source>
</evidence>
<accession>A0A545T547</accession>
<dbReference type="Proteomes" id="UP000317839">
    <property type="component" value="Unassembled WGS sequence"/>
</dbReference>
<evidence type="ECO:0000313" key="1">
    <source>
        <dbReference type="EMBL" id="TQV72339.1"/>
    </source>
</evidence>
<reference evidence="1 2" key="1">
    <citation type="submission" date="2019-06" db="EMBL/GenBank/DDBJ databases">
        <title>Draft genome of Aliikangiella marina GYP-15.</title>
        <authorList>
            <person name="Wang G."/>
        </authorList>
    </citation>
    <scope>NUCLEOTIDE SEQUENCE [LARGE SCALE GENOMIC DNA]</scope>
    <source>
        <strain evidence="1 2">GYP-15</strain>
    </source>
</reference>
<evidence type="ECO:0008006" key="3">
    <source>
        <dbReference type="Google" id="ProtNLM"/>
    </source>
</evidence>
<name>A0A545T547_9GAMM</name>